<dbReference type="Proteomes" id="UP000886998">
    <property type="component" value="Unassembled WGS sequence"/>
</dbReference>
<evidence type="ECO:0000313" key="1">
    <source>
        <dbReference type="EMBL" id="GFY61924.1"/>
    </source>
</evidence>
<gene>
    <name evidence="1" type="ORF">TNIN_162521</name>
</gene>
<name>A0A8X7C8N3_9ARAC</name>
<keyword evidence="2" id="KW-1185">Reference proteome</keyword>
<protein>
    <submittedName>
        <fullName evidence="1">Uncharacterized protein</fullName>
    </submittedName>
</protein>
<comment type="caution">
    <text evidence="1">The sequence shown here is derived from an EMBL/GenBank/DDBJ whole genome shotgun (WGS) entry which is preliminary data.</text>
</comment>
<dbReference type="EMBL" id="BMAV01013920">
    <property type="protein sequence ID" value="GFY61924.1"/>
    <property type="molecule type" value="Genomic_DNA"/>
</dbReference>
<dbReference type="AlphaFoldDB" id="A0A8X7C8N3"/>
<reference evidence="1" key="1">
    <citation type="submission" date="2020-08" db="EMBL/GenBank/DDBJ databases">
        <title>Multicomponent nature underlies the extraordinary mechanical properties of spider dragline silk.</title>
        <authorList>
            <person name="Kono N."/>
            <person name="Nakamura H."/>
            <person name="Mori M."/>
            <person name="Yoshida Y."/>
            <person name="Ohtoshi R."/>
            <person name="Malay A.D."/>
            <person name="Moran D.A.P."/>
            <person name="Tomita M."/>
            <person name="Numata K."/>
            <person name="Arakawa K."/>
        </authorList>
    </citation>
    <scope>NUCLEOTIDE SEQUENCE</scope>
</reference>
<accession>A0A8X7C8N3</accession>
<sequence>MLNPGYEAVNCRIFVNIYEQINGVAYDHNYKEQKGSARGQDSIFPQRDLNLPCKLLLKASSFERLSNTSFFFLDVLFSEVGNHESRLW</sequence>
<proteinExistence type="predicted"/>
<evidence type="ECO:0000313" key="2">
    <source>
        <dbReference type="Proteomes" id="UP000886998"/>
    </source>
</evidence>
<organism evidence="1 2">
    <name type="scientific">Trichonephila inaurata madagascariensis</name>
    <dbReference type="NCBI Taxonomy" id="2747483"/>
    <lineage>
        <taxon>Eukaryota</taxon>
        <taxon>Metazoa</taxon>
        <taxon>Ecdysozoa</taxon>
        <taxon>Arthropoda</taxon>
        <taxon>Chelicerata</taxon>
        <taxon>Arachnida</taxon>
        <taxon>Araneae</taxon>
        <taxon>Araneomorphae</taxon>
        <taxon>Entelegynae</taxon>
        <taxon>Araneoidea</taxon>
        <taxon>Nephilidae</taxon>
        <taxon>Trichonephila</taxon>
        <taxon>Trichonephila inaurata</taxon>
    </lineage>
</organism>